<dbReference type="SUPFAM" id="SSF53448">
    <property type="entry name" value="Nucleotide-diphospho-sugar transferases"/>
    <property type="match status" value="1"/>
</dbReference>
<protein>
    <submittedName>
        <fullName evidence="5">Glycosyltransferase</fullName>
    </submittedName>
</protein>
<proteinExistence type="inferred from homology"/>
<dbReference type="AlphaFoldDB" id="A0A935MWN0"/>
<evidence type="ECO:0000313" key="6">
    <source>
        <dbReference type="Proteomes" id="UP000739411"/>
    </source>
</evidence>
<dbReference type="Proteomes" id="UP000739411">
    <property type="component" value="Unassembled WGS sequence"/>
</dbReference>
<comment type="caution">
    <text evidence="5">The sequence shown here is derived from an EMBL/GenBank/DDBJ whole genome shotgun (WGS) entry which is preliminary data.</text>
</comment>
<dbReference type="PANTHER" id="PTHR43179">
    <property type="entry name" value="RHAMNOSYLTRANSFERASE WBBL"/>
    <property type="match status" value="1"/>
</dbReference>
<sequence length="361" mass="40230">MSCVAILVNFHSSWLIVEAVGSLVSDPACDEIHVVDNSVSADEAEYLRCHLPKSVRLTVSQENIGFAGACNLVFANTASDFVLLLNPDARLLPDALQRMLALAATSNNIGAVGPRVFWDDAHLFQLPPTTFPSASGLILDRLSARFLILLRLRSQWFRYRSIRQWVALRPFRVDALSGGHVLVRRAAAVAAGGLFDPAFFMYWEDSDLMQRLRSAGFMLYLEPGAGCVHHYEHGPNKDALIGNGWPAYATKHFSGRFWQVVDWFFERFGSATDVPRDWPVVELADRDIHIVLPEALHAAWLIEFSPSFSFVPSMGRLGSGSIAEIPGICAKNFRGRDFYIRISDARRLNGPVLYRIARPVS</sequence>
<dbReference type="PANTHER" id="PTHR43179:SF12">
    <property type="entry name" value="GALACTOFURANOSYLTRANSFERASE GLFT2"/>
    <property type="match status" value="1"/>
</dbReference>
<accession>A0A935MWN0</accession>
<dbReference type="InterPro" id="IPR029044">
    <property type="entry name" value="Nucleotide-diphossugar_trans"/>
</dbReference>
<evidence type="ECO:0000256" key="2">
    <source>
        <dbReference type="ARBA" id="ARBA00022676"/>
    </source>
</evidence>
<reference evidence="5 6" key="1">
    <citation type="submission" date="2020-10" db="EMBL/GenBank/DDBJ databases">
        <title>Connecting structure to function with the recovery of over 1000 high-quality activated sludge metagenome-assembled genomes encoding full-length rRNA genes using long-read sequencing.</title>
        <authorList>
            <person name="Singleton C.M."/>
            <person name="Petriglieri F."/>
            <person name="Kristensen J.M."/>
            <person name="Kirkegaard R.H."/>
            <person name="Michaelsen T.Y."/>
            <person name="Andersen M.H."/>
            <person name="Karst S.M."/>
            <person name="Dueholm M.S."/>
            <person name="Nielsen P.H."/>
            <person name="Albertsen M."/>
        </authorList>
    </citation>
    <scope>NUCLEOTIDE SEQUENCE [LARGE SCALE GENOMIC DNA]</scope>
    <source>
        <strain evidence="5">EsbW_18-Q3-R4-48_BATAC.463</strain>
    </source>
</reference>
<keyword evidence="3" id="KW-0808">Transferase</keyword>
<evidence type="ECO:0000313" key="5">
    <source>
        <dbReference type="EMBL" id="MBK7416027.1"/>
    </source>
</evidence>
<dbReference type="InterPro" id="IPR001173">
    <property type="entry name" value="Glyco_trans_2-like"/>
</dbReference>
<dbReference type="Gene3D" id="3.90.550.10">
    <property type="entry name" value="Spore Coat Polysaccharide Biosynthesis Protein SpsA, Chain A"/>
    <property type="match status" value="1"/>
</dbReference>
<evidence type="ECO:0000259" key="4">
    <source>
        <dbReference type="Pfam" id="PF00535"/>
    </source>
</evidence>
<evidence type="ECO:0000256" key="3">
    <source>
        <dbReference type="ARBA" id="ARBA00022679"/>
    </source>
</evidence>
<feature type="domain" description="Glycosyltransferase 2-like" evidence="4">
    <location>
        <begin position="16"/>
        <end position="125"/>
    </location>
</feature>
<dbReference type="EMBL" id="JADJMS010000030">
    <property type="protein sequence ID" value="MBK7416027.1"/>
    <property type="molecule type" value="Genomic_DNA"/>
</dbReference>
<name>A0A935MWN0_9RHOO</name>
<dbReference type="GO" id="GO:0016757">
    <property type="term" value="F:glycosyltransferase activity"/>
    <property type="evidence" value="ECO:0007669"/>
    <property type="project" value="UniProtKB-KW"/>
</dbReference>
<keyword evidence="2" id="KW-0328">Glycosyltransferase</keyword>
<comment type="similarity">
    <text evidence="1">Belongs to the glycosyltransferase 2 family.</text>
</comment>
<dbReference type="Pfam" id="PF00535">
    <property type="entry name" value="Glycos_transf_2"/>
    <property type="match status" value="1"/>
</dbReference>
<gene>
    <name evidence="5" type="ORF">IPJ38_13810</name>
</gene>
<organism evidence="5 6">
    <name type="scientific">Candidatus Dechloromonas phosphorivorans</name>
    <dbReference type="NCBI Taxonomy" id="2899244"/>
    <lineage>
        <taxon>Bacteria</taxon>
        <taxon>Pseudomonadati</taxon>
        <taxon>Pseudomonadota</taxon>
        <taxon>Betaproteobacteria</taxon>
        <taxon>Rhodocyclales</taxon>
        <taxon>Azonexaceae</taxon>
        <taxon>Dechloromonas</taxon>
    </lineage>
</organism>
<evidence type="ECO:0000256" key="1">
    <source>
        <dbReference type="ARBA" id="ARBA00006739"/>
    </source>
</evidence>